<dbReference type="AlphaFoldDB" id="A0AAD4QM78"/>
<evidence type="ECO:0000313" key="5">
    <source>
        <dbReference type="Proteomes" id="UP001203297"/>
    </source>
</evidence>
<name>A0AAD4QM78_9AGAM</name>
<evidence type="ECO:0000256" key="2">
    <source>
        <dbReference type="SAM" id="Phobius"/>
    </source>
</evidence>
<keyword evidence="2" id="KW-0472">Membrane</keyword>
<evidence type="ECO:0000256" key="3">
    <source>
        <dbReference type="SAM" id="SignalP"/>
    </source>
</evidence>
<gene>
    <name evidence="4" type="ORF">B0F90DRAFT_828135</name>
</gene>
<accession>A0AAD4QM78</accession>
<comment type="caution">
    <text evidence="4">The sequence shown here is derived from an EMBL/GenBank/DDBJ whole genome shotgun (WGS) entry which is preliminary data.</text>
</comment>
<dbReference type="EMBL" id="WTXG01000030">
    <property type="protein sequence ID" value="KAI0298104.1"/>
    <property type="molecule type" value="Genomic_DNA"/>
</dbReference>
<protein>
    <submittedName>
        <fullName evidence="4">Uncharacterized protein</fullName>
    </submittedName>
</protein>
<organism evidence="4 5">
    <name type="scientific">Multifurca ochricompacta</name>
    <dbReference type="NCBI Taxonomy" id="376703"/>
    <lineage>
        <taxon>Eukaryota</taxon>
        <taxon>Fungi</taxon>
        <taxon>Dikarya</taxon>
        <taxon>Basidiomycota</taxon>
        <taxon>Agaricomycotina</taxon>
        <taxon>Agaricomycetes</taxon>
        <taxon>Russulales</taxon>
        <taxon>Russulaceae</taxon>
        <taxon>Multifurca</taxon>
    </lineage>
</organism>
<keyword evidence="2" id="KW-0812">Transmembrane</keyword>
<proteinExistence type="predicted"/>
<reference evidence="4" key="1">
    <citation type="journal article" date="2022" name="New Phytol.">
        <title>Evolutionary transition to the ectomycorrhizal habit in the genomes of a hyperdiverse lineage of mushroom-forming fungi.</title>
        <authorList>
            <person name="Looney B."/>
            <person name="Miyauchi S."/>
            <person name="Morin E."/>
            <person name="Drula E."/>
            <person name="Courty P.E."/>
            <person name="Kohler A."/>
            <person name="Kuo A."/>
            <person name="LaButti K."/>
            <person name="Pangilinan J."/>
            <person name="Lipzen A."/>
            <person name="Riley R."/>
            <person name="Andreopoulos W."/>
            <person name="He G."/>
            <person name="Johnson J."/>
            <person name="Nolan M."/>
            <person name="Tritt A."/>
            <person name="Barry K.W."/>
            <person name="Grigoriev I.V."/>
            <person name="Nagy L.G."/>
            <person name="Hibbett D."/>
            <person name="Henrissat B."/>
            <person name="Matheny P.B."/>
            <person name="Labbe J."/>
            <person name="Martin F.M."/>
        </authorList>
    </citation>
    <scope>NUCLEOTIDE SEQUENCE</scope>
    <source>
        <strain evidence="4">BPL690</strain>
    </source>
</reference>
<keyword evidence="2" id="KW-1133">Transmembrane helix</keyword>
<keyword evidence="3" id="KW-0732">Signal</keyword>
<sequence>MWSSPRRTVTSFLVTLFLTLHLLPLPVLGLPIAPTHLVAISTSPVPSPSHMSKGVACDIAFSFAFFLALFCSYVWLPTKMTTTRLVEGINGIRQALFAFVQQRFHICVIAPIEMALAVILDANGANATPTRRTGRVSNPISTGSQARAERARV</sequence>
<feature type="signal peptide" evidence="3">
    <location>
        <begin position="1"/>
        <end position="29"/>
    </location>
</feature>
<feature type="chain" id="PRO_5042173078" evidence="3">
    <location>
        <begin position="30"/>
        <end position="153"/>
    </location>
</feature>
<feature type="transmembrane region" description="Helical" evidence="2">
    <location>
        <begin position="53"/>
        <end position="76"/>
    </location>
</feature>
<evidence type="ECO:0000256" key="1">
    <source>
        <dbReference type="SAM" id="MobiDB-lite"/>
    </source>
</evidence>
<evidence type="ECO:0000313" key="4">
    <source>
        <dbReference type="EMBL" id="KAI0298104.1"/>
    </source>
</evidence>
<feature type="region of interest" description="Disordered" evidence="1">
    <location>
        <begin position="129"/>
        <end position="153"/>
    </location>
</feature>
<feature type="compositionally biased region" description="Polar residues" evidence="1">
    <location>
        <begin position="129"/>
        <end position="145"/>
    </location>
</feature>
<keyword evidence="5" id="KW-1185">Reference proteome</keyword>
<dbReference type="Proteomes" id="UP001203297">
    <property type="component" value="Unassembled WGS sequence"/>
</dbReference>